<evidence type="ECO:0000313" key="4">
    <source>
        <dbReference type="EMBL" id="MEA5389832.1"/>
    </source>
</evidence>
<organism evidence="4 5">
    <name type="scientific">Cyanobium gracile UHCC 0139</name>
    <dbReference type="NCBI Taxonomy" id="3110308"/>
    <lineage>
        <taxon>Bacteria</taxon>
        <taxon>Bacillati</taxon>
        <taxon>Cyanobacteriota</taxon>
        <taxon>Cyanophyceae</taxon>
        <taxon>Synechococcales</taxon>
        <taxon>Prochlorococcaceae</taxon>
        <taxon>Cyanobium</taxon>
    </lineage>
</organism>
<dbReference type="InterPro" id="IPR029787">
    <property type="entry name" value="Nucleotide_cyclase"/>
</dbReference>
<dbReference type="SMART" id="SM00044">
    <property type="entry name" value="CYCc"/>
    <property type="match status" value="1"/>
</dbReference>
<feature type="transmembrane region" description="Helical" evidence="2">
    <location>
        <begin position="332"/>
        <end position="351"/>
    </location>
</feature>
<keyword evidence="5" id="KW-1185">Reference proteome</keyword>
<evidence type="ECO:0000256" key="1">
    <source>
        <dbReference type="ARBA" id="ARBA00005381"/>
    </source>
</evidence>
<accession>A0ABU5RPZ8</accession>
<evidence type="ECO:0000259" key="3">
    <source>
        <dbReference type="PROSITE" id="PS50125"/>
    </source>
</evidence>
<dbReference type="SMART" id="SM01080">
    <property type="entry name" value="CHASE2"/>
    <property type="match status" value="1"/>
</dbReference>
<protein>
    <submittedName>
        <fullName evidence="4">CHASE2 domain-containing protein</fullName>
    </submittedName>
</protein>
<evidence type="ECO:0000256" key="2">
    <source>
        <dbReference type="SAM" id="Phobius"/>
    </source>
</evidence>
<dbReference type="InterPro" id="IPR050697">
    <property type="entry name" value="Adenylyl/Guanylyl_Cyclase_3/4"/>
</dbReference>
<dbReference type="CDD" id="cd07302">
    <property type="entry name" value="CHD"/>
    <property type="match status" value="1"/>
</dbReference>
<keyword evidence="2" id="KW-1133">Transmembrane helix</keyword>
<feature type="domain" description="Guanylate cyclase" evidence="3">
    <location>
        <begin position="447"/>
        <end position="581"/>
    </location>
</feature>
<name>A0ABU5RPZ8_9CYAN</name>
<dbReference type="PANTHER" id="PTHR43081:SF1">
    <property type="entry name" value="ADENYLATE CYCLASE, TERMINAL-DIFFERENTIATION SPECIFIC"/>
    <property type="match status" value="1"/>
</dbReference>
<dbReference type="EMBL" id="JAYGHX010000001">
    <property type="protein sequence ID" value="MEA5389832.1"/>
    <property type="molecule type" value="Genomic_DNA"/>
</dbReference>
<gene>
    <name evidence="4" type="ORF">VB738_01030</name>
</gene>
<reference evidence="4 5" key="1">
    <citation type="submission" date="2023-12" db="EMBL/GenBank/DDBJ databases">
        <title>Baltic Sea Cyanobacteria.</title>
        <authorList>
            <person name="Delbaje E."/>
            <person name="Fewer D.P."/>
            <person name="Shishido T.K."/>
        </authorList>
    </citation>
    <scope>NUCLEOTIDE SEQUENCE [LARGE SCALE GENOMIC DNA]</scope>
    <source>
        <strain evidence="4 5">UHCC 0139</strain>
    </source>
</reference>
<dbReference type="RefSeq" id="WP_323303964.1">
    <property type="nucleotide sequence ID" value="NZ_JAYGHX010000001.1"/>
</dbReference>
<dbReference type="SUPFAM" id="SSF55073">
    <property type="entry name" value="Nucleotide cyclase"/>
    <property type="match status" value="1"/>
</dbReference>
<keyword evidence="2" id="KW-0472">Membrane</keyword>
<evidence type="ECO:0000313" key="5">
    <source>
        <dbReference type="Proteomes" id="UP001304461"/>
    </source>
</evidence>
<keyword evidence="2" id="KW-0812">Transmembrane</keyword>
<proteinExistence type="inferred from homology"/>
<feature type="transmembrane region" description="Helical" evidence="2">
    <location>
        <begin position="356"/>
        <end position="374"/>
    </location>
</feature>
<dbReference type="Proteomes" id="UP001304461">
    <property type="component" value="Unassembled WGS sequence"/>
</dbReference>
<dbReference type="Pfam" id="PF00211">
    <property type="entry name" value="Guanylate_cyc"/>
    <property type="match status" value="1"/>
</dbReference>
<comment type="similarity">
    <text evidence="1">Belongs to the adenylyl cyclase class-3 family.</text>
</comment>
<dbReference type="Gene3D" id="3.30.70.1230">
    <property type="entry name" value="Nucleotide cyclase"/>
    <property type="match status" value="1"/>
</dbReference>
<sequence length="650" mass="70027">MNRGTPPGSKATRWLARLRALHLADGLRSLVPYAAAGLLLLALQRSPVNETLNLLLYDLITSLRPAPPGTDKPITIIGIDESDLAAYGFPIDDRVLCEAIDRLIAGGAVAIGLDIYRDQGVGPDQACLRERFRTDPRLVSIFNVAEAIGPVPGTPADRRGFNDLVLDADGVIRRDLVHVAGQDEATVSLPLRLLEVGKGQRSLRQRLEKGSEPGPWLEPASGGYDQLDAAGFQQMLSFHRIGSFHLWNLQDVLGRRLIPADQIRGHIVLIGSTAPSLRDLFPVPHTRSALGAKQLLVPGVEIHAHRLAGLMDRTVAGDPRRLRTLPGWMERLAEMVAVALGVALGEAFVLLRRSVIVVGLVAVLMVGGAVLLLYNFVWVGLSLPLTGLIAMAGAAWVRRGASSQKQRQQIERLLGQTTSPAVARQLWNQRDGLLSDGRFEGRQLPVTVLMSDTCQFTSVSEQLTPGQLLDWLNRGMALFVPAITRRGGMVNKFTGDGLLAVFGAPLSSGEEADAKAAIDAALAIQRAVASLNEELQKEGLPAMGLRIGVHSGAVLAGSMGSSERLEYAVIGDAVNCAARLESLDKERQTNLCRVLVSSSTVDLLPKGLPLEWLDWGAINVKGRTEPLRIWELRGGLRRDSALESARATGP</sequence>
<dbReference type="Pfam" id="PF05226">
    <property type="entry name" value="CHASE2"/>
    <property type="match status" value="1"/>
</dbReference>
<dbReference type="InterPro" id="IPR001054">
    <property type="entry name" value="A/G_cyclase"/>
</dbReference>
<comment type="caution">
    <text evidence="4">The sequence shown here is derived from an EMBL/GenBank/DDBJ whole genome shotgun (WGS) entry which is preliminary data.</text>
</comment>
<dbReference type="PANTHER" id="PTHR43081">
    <property type="entry name" value="ADENYLATE CYCLASE, TERMINAL-DIFFERENTIATION SPECIFIC-RELATED"/>
    <property type="match status" value="1"/>
</dbReference>
<dbReference type="InterPro" id="IPR007890">
    <property type="entry name" value="CHASE2"/>
</dbReference>
<dbReference type="PROSITE" id="PS50125">
    <property type="entry name" value="GUANYLATE_CYCLASE_2"/>
    <property type="match status" value="1"/>
</dbReference>